<comment type="caution">
    <text evidence="2">The sequence shown here is derived from an EMBL/GenBank/DDBJ whole genome shotgun (WGS) entry which is preliminary data.</text>
</comment>
<accession>A0A2T9JT51</accession>
<dbReference type="AlphaFoldDB" id="A0A2T9JT51"/>
<evidence type="ECO:0000313" key="3">
    <source>
        <dbReference type="Proteomes" id="UP000244913"/>
    </source>
</evidence>
<dbReference type="Proteomes" id="UP000244913">
    <property type="component" value="Unassembled WGS sequence"/>
</dbReference>
<dbReference type="EMBL" id="QDKP01000014">
    <property type="protein sequence ID" value="PVM86902.1"/>
    <property type="molecule type" value="Genomic_DNA"/>
</dbReference>
<organism evidence="2 3">
    <name type="scientific">Caulobacter radicis</name>
    <dbReference type="NCBI Taxonomy" id="2172650"/>
    <lineage>
        <taxon>Bacteria</taxon>
        <taxon>Pseudomonadati</taxon>
        <taxon>Pseudomonadota</taxon>
        <taxon>Alphaproteobacteria</taxon>
        <taxon>Caulobacterales</taxon>
        <taxon>Caulobacteraceae</taxon>
        <taxon>Caulobacter</taxon>
    </lineage>
</organism>
<proteinExistence type="predicted"/>
<sequence>MLKTASGRRPGAPHPFDQLAAKARGREVAPKDPPPLGEVARRAGGGPFSAAAAPESHHQLPPPIATRSPPPQGEVRSRANRHSGFSELRMSDS</sequence>
<evidence type="ECO:0000256" key="1">
    <source>
        <dbReference type="SAM" id="MobiDB-lite"/>
    </source>
</evidence>
<name>A0A2T9JT51_9CAUL</name>
<evidence type="ECO:0000313" key="2">
    <source>
        <dbReference type="EMBL" id="PVM86902.1"/>
    </source>
</evidence>
<reference evidence="2 3" key="1">
    <citation type="submission" date="2018-04" db="EMBL/GenBank/DDBJ databases">
        <title>The genome sequence of Caulobacter sp. 736.</title>
        <authorList>
            <person name="Gao J."/>
            <person name="Sun J."/>
        </authorList>
    </citation>
    <scope>NUCLEOTIDE SEQUENCE [LARGE SCALE GENOMIC DNA]</scope>
    <source>
        <strain evidence="2 3">736</strain>
    </source>
</reference>
<keyword evidence="3" id="KW-1185">Reference proteome</keyword>
<protein>
    <submittedName>
        <fullName evidence="2">Uncharacterized protein</fullName>
    </submittedName>
</protein>
<gene>
    <name evidence="2" type="ORF">DDF65_04505</name>
</gene>
<feature type="compositionally biased region" description="Pro residues" evidence="1">
    <location>
        <begin position="60"/>
        <end position="72"/>
    </location>
</feature>
<feature type="region of interest" description="Disordered" evidence="1">
    <location>
        <begin position="1"/>
        <end position="93"/>
    </location>
</feature>